<accession>A0A6U3Z8Y1</accession>
<feature type="signal peptide" evidence="1">
    <location>
        <begin position="1"/>
        <end position="27"/>
    </location>
</feature>
<evidence type="ECO:0000256" key="1">
    <source>
        <dbReference type="SAM" id="SignalP"/>
    </source>
</evidence>
<keyword evidence="1" id="KW-0732">Signal</keyword>
<dbReference type="EMBL" id="HBNS01058234">
    <property type="protein sequence ID" value="CAE4663226.1"/>
    <property type="molecule type" value="Transcribed_RNA"/>
</dbReference>
<reference evidence="2" key="1">
    <citation type="submission" date="2021-01" db="EMBL/GenBank/DDBJ databases">
        <authorList>
            <person name="Corre E."/>
            <person name="Pelletier E."/>
            <person name="Niang G."/>
            <person name="Scheremetjew M."/>
            <person name="Finn R."/>
            <person name="Kale V."/>
            <person name="Holt S."/>
            <person name="Cochrane G."/>
            <person name="Meng A."/>
            <person name="Brown T."/>
            <person name="Cohen L."/>
        </authorList>
    </citation>
    <scope>NUCLEOTIDE SEQUENCE</scope>
    <source>
        <strain evidence="2">GSO104</strain>
    </source>
</reference>
<sequence length="225" mass="24125">MSPTNRTGAISTILLLVTTLLTNSCLASNVRYDVATSAFILPSLCKNSCHGFKERYNPHTKAVTSNYAGFPRIKSCIIVGRETIAPSSSAIYLARYDNLVSGIAEISMGFSLGVLWSEYAVITTGCGPLSFSDTLERLCYQGVIIAAGSSIFCRIAFGKDLESLCRDSFGYLDDSTLWQVRAAEILSFIGVVGAFVALGAQIANGENMDGLSGIDVNMCRAIRDL</sequence>
<protein>
    <submittedName>
        <fullName evidence="2">Uncharacterized protein</fullName>
    </submittedName>
</protein>
<gene>
    <name evidence="2" type="ORF">DBRI00130_LOCUS41885</name>
</gene>
<feature type="chain" id="PRO_5030160272" evidence="1">
    <location>
        <begin position="28"/>
        <end position="225"/>
    </location>
</feature>
<dbReference type="AlphaFoldDB" id="A0A6U3Z8Y1"/>
<name>A0A6U3Z8Y1_9STRA</name>
<organism evidence="2">
    <name type="scientific">Ditylum brightwellii</name>
    <dbReference type="NCBI Taxonomy" id="49249"/>
    <lineage>
        <taxon>Eukaryota</taxon>
        <taxon>Sar</taxon>
        <taxon>Stramenopiles</taxon>
        <taxon>Ochrophyta</taxon>
        <taxon>Bacillariophyta</taxon>
        <taxon>Mediophyceae</taxon>
        <taxon>Lithodesmiophycidae</taxon>
        <taxon>Lithodesmiales</taxon>
        <taxon>Lithodesmiaceae</taxon>
        <taxon>Ditylum</taxon>
    </lineage>
</organism>
<proteinExistence type="predicted"/>
<evidence type="ECO:0000313" key="2">
    <source>
        <dbReference type="EMBL" id="CAE4663226.1"/>
    </source>
</evidence>